<reference evidence="3 6" key="1">
    <citation type="journal article" date="2020" name="Science">
        <title>Unexpected conservation and global transmission of agrobacterial virulence plasmids.</title>
        <authorList>
            <person name="Weisberg A.J."/>
            <person name="Davis E.W. 2nd"/>
            <person name="Tabima J."/>
            <person name="Belcher M.S."/>
            <person name="Miller M."/>
            <person name="Kuo C.H."/>
            <person name="Loper J.E."/>
            <person name="Grunwald N.J."/>
            <person name="Putnam M.L."/>
            <person name="Chang J.H."/>
        </authorList>
    </citation>
    <scope>NUCLEOTIDE SEQUENCE [LARGE SCALE GENOMIC DNA]</scope>
    <source>
        <strain evidence="3 6">A19/93</strain>
    </source>
</reference>
<dbReference type="AlphaFoldDB" id="A0AAE7UTM6"/>
<evidence type="ECO:0000259" key="2">
    <source>
        <dbReference type="PROSITE" id="PS50110"/>
    </source>
</evidence>
<dbReference type="InterPro" id="IPR011006">
    <property type="entry name" value="CheY-like_superfamily"/>
</dbReference>
<dbReference type="GO" id="GO:0000160">
    <property type="term" value="P:phosphorelay signal transduction system"/>
    <property type="evidence" value="ECO:0007669"/>
    <property type="project" value="InterPro"/>
</dbReference>
<accession>A0AAE7UTM6</accession>
<dbReference type="InterPro" id="IPR001789">
    <property type="entry name" value="Sig_transdc_resp-reg_receiver"/>
</dbReference>
<keyword evidence="6" id="KW-1185">Reference proteome</keyword>
<evidence type="ECO:0000313" key="6">
    <source>
        <dbReference type="Proteomes" id="UP000822331"/>
    </source>
</evidence>
<evidence type="ECO:0000313" key="3">
    <source>
        <dbReference type="EMBL" id="NTF37834.1"/>
    </source>
</evidence>
<dbReference type="Proteomes" id="UP000822331">
    <property type="component" value="Unassembled WGS sequence"/>
</dbReference>
<protein>
    <submittedName>
        <fullName evidence="4">Response regulator</fullName>
    </submittedName>
</protein>
<dbReference type="Proteomes" id="UP000663912">
    <property type="component" value="Chromosome 2"/>
</dbReference>
<evidence type="ECO:0000313" key="5">
    <source>
        <dbReference type="Proteomes" id="UP000663912"/>
    </source>
</evidence>
<feature type="domain" description="Response regulatory" evidence="2">
    <location>
        <begin position="9"/>
        <end position="118"/>
    </location>
</feature>
<dbReference type="NCBIfam" id="NF009972">
    <property type="entry name" value="PRK13435.1-3"/>
    <property type="match status" value="1"/>
</dbReference>
<dbReference type="KEGG" id="arui:G6M88_14495"/>
<dbReference type="SMART" id="SM00448">
    <property type="entry name" value="REC"/>
    <property type="match status" value="1"/>
</dbReference>
<reference evidence="4" key="2">
    <citation type="submission" date="2020-02" db="EMBL/GenBank/DDBJ databases">
        <title>Unexpected conservation and global transmission of agrobacterial virulence plasmids.</title>
        <authorList>
            <person name="Weisberg A.J."/>
            <person name="Davis E.W. II"/>
            <person name="Tabima J.R."/>
            <person name="Belcher M.S."/>
            <person name="Miller M."/>
            <person name="Kuo C.-H."/>
            <person name="Loper J.E."/>
            <person name="Grunwald N.J."/>
            <person name="Putnam M.L."/>
            <person name="Chang J.H."/>
        </authorList>
    </citation>
    <scope>NUCLEOTIDE SEQUENCE</scope>
    <source>
        <strain evidence="4">W2/73</strain>
    </source>
</reference>
<sequence length="138" mass="14239">MNTSSLRPKVLIVEDQLIIAMMIEDAVIAAGLEVAGLASCAADAHHLASQAEIALVDVNLTDGPTDPQIGATLAAEGKAVIFMTGNPKEVSSGVPGTLGVIAKPVSDDDLVQVISFAAAHYAGSQHPTPRNLILFNRT</sequence>
<organism evidence="4 5">
    <name type="scientific">Agrobacterium rubi</name>
    <dbReference type="NCBI Taxonomy" id="28099"/>
    <lineage>
        <taxon>Bacteria</taxon>
        <taxon>Pseudomonadati</taxon>
        <taxon>Pseudomonadota</taxon>
        <taxon>Alphaproteobacteria</taxon>
        <taxon>Hyphomicrobiales</taxon>
        <taxon>Rhizobiaceae</taxon>
        <taxon>Rhizobium/Agrobacterium group</taxon>
        <taxon>Agrobacterium</taxon>
    </lineage>
</organism>
<proteinExistence type="predicted"/>
<feature type="modified residue" description="4-aspartylphosphate" evidence="1">
    <location>
        <position position="57"/>
    </location>
</feature>
<name>A0AAE7UTM6_9HYPH</name>
<keyword evidence="1" id="KW-0597">Phosphoprotein</keyword>
<dbReference type="Gene3D" id="3.40.50.2300">
    <property type="match status" value="1"/>
</dbReference>
<dbReference type="EMBL" id="CP049207">
    <property type="protein sequence ID" value="QTG03115.1"/>
    <property type="molecule type" value="Genomic_DNA"/>
</dbReference>
<dbReference type="RefSeq" id="WP_065698480.1">
    <property type="nucleotide sequence ID" value="NZ_CP049207.1"/>
</dbReference>
<dbReference type="PROSITE" id="PS50110">
    <property type="entry name" value="RESPONSE_REGULATORY"/>
    <property type="match status" value="1"/>
</dbReference>
<gene>
    <name evidence="3" type="ORF">G6L72_14075</name>
    <name evidence="4" type="ORF">G6M88_14495</name>
</gene>
<dbReference type="SUPFAM" id="SSF52172">
    <property type="entry name" value="CheY-like"/>
    <property type="match status" value="1"/>
</dbReference>
<dbReference type="EMBL" id="JAAMCP010000008">
    <property type="protein sequence ID" value="NTF37834.1"/>
    <property type="molecule type" value="Genomic_DNA"/>
</dbReference>
<evidence type="ECO:0000256" key="1">
    <source>
        <dbReference type="PROSITE-ProRule" id="PRU00169"/>
    </source>
</evidence>
<evidence type="ECO:0000313" key="4">
    <source>
        <dbReference type="EMBL" id="QTG03115.1"/>
    </source>
</evidence>